<comment type="similarity">
    <text evidence="1">Belongs to the 'GDXG' lipolytic enzyme family.</text>
</comment>
<reference evidence="5 6" key="1">
    <citation type="submission" date="2020-08" db="EMBL/GenBank/DDBJ databases">
        <title>Genomic Encyclopedia of Type Strains, Phase IV (KMG-IV): sequencing the most valuable type-strain genomes for metagenomic binning, comparative biology and taxonomic classification.</title>
        <authorList>
            <person name="Goeker M."/>
        </authorList>
    </citation>
    <scope>NUCLEOTIDE SEQUENCE [LARGE SCALE GENOMIC DNA]</scope>
    <source>
        <strain evidence="5 6">DSM 27203</strain>
    </source>
</reference>
<sequence>MMTEPYVRPDVRAFLDYVNAMPGPRMHEMDAAAARAQYNAMRDLADMPVGDLAVMQDFIATGPAGDIPTRLFDARESREPGPIMVFFHGGGFVIGNIDSHASFCAEAARQLDIPVLSVEYRLAPEHPWPAAPDDCEAAARWAAQASDTLGRGVTSLVLAGDSAGGALTISTAMALRDAPAAVPVIAQFPIYPAADLNTAYPSFSQFAEGHVLTREAMRWFDEAYQADTTDRRGSPMVDTLAGLPPAVVLTAGLDPIRDQGRAYAAGLAQAGVATIFREAKGNIHGFITIRKAIPSSQADVAGALRALKDMLVEAEADRVIVQAAA</sequence>
<dbReference type="PANTHER" id="PTHR48081">
    <property type="entry name" value="AB HYDROLASE SUPERFAMILY PROTEIN C4A8.06C"/>
    <property type="match status" value="1"/>
</dbReference>
<evidence type="ECO:0000256" key="3">
    <source>
        <dbReference type="PROSITE-ProRule" id="PRU10038"/>
    </source>
</evidence>
<dbReference type="PROSITE" id="PS01174">
    <property type="entry name" value="LIPASE_GDXG_SER"/>
    <property type="match status" value="1"/>
</dbReference>
<dbReference type="EC" id="3.1.1.-" evidence="5"/>
<dbReference type="Proteomes" id="UP000554342">
    <property type="component" value="Unassembled WGS sequence"/>
</dbReference>
<dbReference type="InterPro" id="IPR033140">
    <property type="entry name" value="Lipase_GDXG_put_SER_AS"/>
</dbReference>
<keyword evidence="2 5" id="KW-0378">Hydrolase</keyword>
<protein>
    <submittedName>
        <fullName evidence="5">Acetyl esterase</fullName>
        <ecNumber evidence="5">3.1.1.-</ecNumber>
    </submittedName>
</protein>
<dbReference type="Pfam" id="PF07859">
    <property type="entry name" value="Abhydrolase_3"/>
    <property type="match status" value="1"/>
</dbReference>
<evidence type="ECO:0000313" key="6">
    <source>
        <dbReference type="Proteomes" id="UP000554342"/>
    </source>
</evidence>
<evidence type="ECO:0000259" key="4">
    <source>
        <dbReference type="Pfam" id="PF07859"/>
    </source>
</evidence>
<accession>A0A840YYG1</accession>
<dbReference type="GO" id="GO:0016787">
    <property type="term" value="F:hydrolase activity"/>
    <property type="evidence" value="ECO:0007669"/>
    <property type="project" value="UniProtKB-KW"/>
</dbReference>
<evidence type="ECO:0000256" key="1">
    <source>
        <dbReference type="ARBA" id="ARBA00010515"/>
    </source>
</evidence>
<dbReference type="SUPFAM" id="SSF53474">
    <property type="entry name" value="alpha/beta-Hydrolases"/>
    <property type="match status" value="1"/>
</dbReference>
<feature type="domain" description="Alpha/beta hydrolase fold-3" evidence="4">
    <location>
        <begin position="84"/>
        <end position="287"/>
    </location>
</feature>
<proteinExistence type="inferred from homology"/>
<evidence type="ECO:0000313" key="5">
    <source>
        <dbReference type="EMBL" id="MBB5718645.1"/>
    </source>
</evidence>
<comment type="caution">
    <text evidence="5">The sequence shown here is derived from an EMBL/GenBank/DDBJ whole genome shotgun (WGS) entry which is preliminary data.</text>
</comment>
<dbReference type="Gene3D" id="3.40.50.1820">
    <property type="entry name" value="alpha/beta hydrolase"/>
    <property type="match status" value="1"/>
</dbReference>
<dbReference type="EMBL" id="JACIJI010000002">
    <property type="protein sequence ID" value="MBB5718645.1"/>
    <property type="molecule type" value="Genomic_DNA"/>
</dbReference>
<dbReference type="PANTHER" id="PTHR48081:SF8">
    <property type="entry name" value="ALPHA_BETA HYDROLASE FOLD-3 DOMAIN-CONTAINING PROTEIN-RELATED"/>
    <property type="match status" value="1"/>
</dbReference>
<keyword evidence="6" id="KW-1185">Reference proteome</keyword>
<gene>
    <name evidence="5" type="ORF">FHR23_001568</name>
</gene>
<dbReference type="InterPro" id="IPR029058">
    <property type="entry name" value="AB_hydrolase_fold"/>
</dbReference>
<name>A0A840YYG1_9SPHN</name>
<feature type="active site" evidence="3">
    <location>
        <position position="162"/>
    </location>
</feature>
<dbReference type="PROSITE" id="PS01173">
    <property type="entry name" value="LIPASE_GDXG_HIS"/>
    <property type="match status" value="1"/>
</dbReference>
<dbReference type="InterPro" id="IPR002168">
    <property type="entry name" value="Lipase_GDXG_HIS_AS"/>
</dbReference>
<organism evidence="5 6">
    <name type="scientific">Stakelama sediminis</name>
    <dbReference type="NCBI Taxonomy" id="463200"/>
    <lineage>
        <taxon>Bacteria</taxon>
        <taxon>Pseudomonadati</taxon>
        <taxon>Pseudomonadota</taxon>
        <taxon>Alphaproteobacteria</taxon>
        <taxon>Sphingomonadales</taxon>
        <taxon>Sphingomonadaceae</taxon>
        <taxon>Stakelama</taxon>
    </lineage>
</organism>
<dbReference type="AlphaFoldDB" id="A0A840YYG1"/>
<dbReference type="InterPro" id="IPR050300">
    <property type="entry name" value="GDXG_lipolytic_enzyme"/>
</dbReference>
<evidence type="ECO:0000256" key="2">
    <source>
        <dbReference type="ARBA" id="ARBA00022801"/>
    </source>
</evidence>
<dbReference type="InterPro" id="IPR013094">
    <property type="entry name" value="AB_hydrolase_3"/>
</dbReference>